<reference evidence="1" key="1">
    <citation type="journal article" date="2014" name="Int. J. Syst. Evol. Microbiol.">
        <title>Complete genome sequence of Corynebacterium casei LMG S-19264T (=DSM 44701T), isolated from a smear-ripened cheese.</title>
        <authorList>
            <consortium name="US DOE Joint Genome Institute (JGI-PGF)"/>
            <person name="Walter F."/>
            <person name="Albersmeier A."/>
            <person name="Kalinowski J."/>
            <person name="Ruckert C."/>
        </authorList>
    </citation>
    <scope>NUCLEOTIDE SEQUENCE</scope>
    <source>
        <strain evidence="1">CGMCC 4.5737</strain>
    </source>
</reference>
<evidence type="ECO:0000313" key="1">
    <source>
        <dbReference type="EMBL" id="GGM67562.1"/>
    </source>
</evidence>
<accession>A0A8J3FWM0</accession>
<dbReference type="Proteomes" id="UP000637578">
    <property type="component" value="Unassembled WGS sequence"/>
</dbReference>
<gene>
    <name evidence="1" type="ORF">GCM10012275_42680</name>
</gene>
<dbReference type="EMBL" id="BMMK01000022">
    <property type="protein sequence ID" value="GGM67562.1"/>
    <property type="molecule type" value="Genomic_DNA"/>
</dbReference>
<sequence>MPDLDRHVPAMTVVVVADGVDASDVHHIAEQDLRHALTAAGDPLTTRTHTGHLRSAQVLDVMSTAAALHTGALLLQPATRFRPAPVTDGP</sequence>
<proteinExistence type="predicted"/>
<name>A0A8J3FWM0_9PSEU</name>
<keyword evidence="2" id="KW-1185">Reference proteome</keyword>
<evidence type="ECO:0000313" key="2">
    <source>
        <dbReference type="Proteomes" id="UP000637578"/>
    </source>
</evidence>
<comment type="caution">
    <text evidence="1">The sequence shown here is derived from an EMBL/GenBank/DDBJ whole genome shotgun (WGS) entry which is preliminary data.</text>
</comment>
<protein>
    <submittedName>
        <fullName evidence="1">Uncharacterized protein</fullName>
    </submittedName>
</protein>
<dbReference type="AlphaFoldDB" id="A0A8J3FWM0"/>
<organism evidence="1 2">
    <name type="scientific">Longimycelium tulufanense</name>
    <dbReference type="NCBI Taxonomy" id="907463"/>
    <lineage>
        <taxon>Bacteria</taxon>
        <taxon>Bacillati</taxon>
        <taxon>Actinomycetota</taxon>
        <taxon>Actinomycetes</taxon>
        <taxon>Pseudonocardiales</taxon>
        <taxon>Pseudonocardiaceae</taxon>
        <taxon>Longimycelium</taxon>
    </lineage>
</organism>
<reference evidence="1" key="2">
    <citation type="submission" date="2020-09" db="EMBL/GenBank/DDBJ databases">
        <authorList>
            <person name="Sun Q."/>
            <person name="Zhou Y."/>
        </authorList>
    </citation>
    <scope>NUCLEOTIDE SEQUENCE</scope>
    <source>
        <strain evidence="1">CGMCC 4.5737</strain>
    </source>
</reference>